<feature type="transmembrane region" description="Helical" evidence="1">
    <location>
        <begin position="263"/>
        <end position="283"/>
    </location>
</feature>
<feature type="transmembrane region" description="Helical" evidence="1">
    <location>
        <begin position="6"/>
        <end position="24"/>
    </location>
</feature>
<dbReference type="RefSeq" id="WP_096258453.1">
    <property type="nucleotide sequence ID" value="NZ_BDME01000001.1"/>
</dbReference>
<reference evidence="4 5" key="1">
    <citation type="journal article" date="2017" name="Syst. Appl. Microbiol.">
        <title>Lebetimonas natsushimae sp. nov., a novel strictly anaerobic, moderately thermophilic chemoautotroph isolated from a deep-sea hydrothermal vent polychaete nest in the Mid-Okinawa Trough.</title>
        <authorList>
            <person name="Nagata R."/>
            <person name="Takaki Y."/>
            <person name="Tame A."/>
            <person name="Nunoura T."/>
            <person name="Muto H."/>
            <person name="Mino S."/>
            <person name="Sawayama S."/>
            <person name="Takai K."/>
            <person name="Nakagawa S."/>
        </authorList>
    </citation>
    <scope>NUCLEOTIDE SEQUENCE [LARGE SCALE GENOMIC DNA]</scope>
    <source>
        <strain evidence="4 5">HS1857</strain>
    </source>
</reference>
<feature type="transmembrane region" description="Helical" evidence="1">
    <location>
        <begin position="175"/>
        <end position="193"/>
    </location>
</feature>
<evidence type="ECO:0000256" key="1">
    <source>
        <dbReference type="SAM" id="Phobius"/>
    </source>
</evidence>
<dbReference type="OrthoDB" id="9813718at2"/>
<dbReference type="InterPro" id="IPR049177">
    <property type="entry name" value="MgtC_SapB_SrpB_YhiD_N"/>
</dbReference>
<feature type="transmembrane region" description="Helical" evidence="1">
    <location>
        <begin position="394"/>
        <end position="412"/>
    </location>
</feature>
<proteinExistence type="predicted"/>
<dbReference type="Pfam" id="PF13194">
    <property type="entry name" value="DUF4010"/>
    <property type="match status" value="1"/>
</dbReference>
<evidence type="ECO:0000313" key="5">
    <source>
        <dbReference type="Proteomes" id="UP000217944"/>
    </source>
</evidence>
<dbReference type="InterPro" id="IPR025105">
    <property type="entry name" value="DUF4010"/>
</dbReference>
<protein>
    <submittedName>
        <fullName evidence="4">Uncharacterized protein</fullName>
    </submittedName>
</protein>
<dbReference type="Proteomes" id="UP000217944">
    <property type="component" value="Unassembled WGS sequence"/>
</dbReference>
<feature type="transmembrane region" description="Helical" evidence="1">
    <location>
        <begin position="60"/>
        <end position="79"/>
    </location>
</feature>
<keyword evidence="5" id="KW-1185">Reference proteome</keyword>
<accession>A0A292YC23</accession>
<dbReference type="PANTHER" id="PTHR39084:SF1">
    <property type="entry name" value="DUF4010 DOMAIN-CONTAINING PROTEIN"/>
    <property type="match status" value="1"/>
</dbReference>
<keyword evidence="1" id="KW-1133">Transmembrane helix</keyword>
<evidence type="ECO:0000313" key="4">
    <source>
        <dbReference type="EMBL" id="GAX87308.1"/>
    </source>
</evidence>
<evidence type="ECO:0000259" key="3">
    <source>
        <dbReference type="Pfam" id="PF13194"/>
    </source>
</evidence>
<dbReference type="Pfam" id="PF02308">
    <property type="entry name" value="MgtC"/>
    <property type="match status" value="1"/>
</dbReference>
<feature type="transmembrane region" description="Helical" evidence="1">
    <location>
        <begin position="330"/>
        <end position="352"/>
    </location>
</feature>
<evidence type="ECO:0000259" key="2">
    <source>
        <dbReference type="Pfam" id="PF02308"/>
    </source>
</evidence>
<dbReference type="PANTHER" id="PTHR39084">
    <property type="entry name" value="MEMBRANE PROTEIN-RELATED"/>
    <property type="match status" value="1"/>
</dbReference>
<feature type="transmembrane region" description="Helical" evidence="1">
    <location>
        <begin position="36"/>
        <end position="54"/>
    </location>
</feature>
<feature type="transmembrane region" description="Helical" evidence="1">
    <location>
        <begin position="232"/>
        <end position="251"/>
    </location>
</feature>
<keyword evidence="1" id="KW-0812">Transmembrane</keyword>
<feature type="domain" description="MgtC/SapB/SrpB/YhiD N-terminal" evidence="2">
    <location>
        <begin position="9"/>
        <end position="132"/>
    </location>
</feature>
<comment type="caution">
    <text evidence="4">The sequence shown here is derived from an EMBL/GenBank/DDBJ whole genome shotgun (WGS) entry which is preliminary data.</text>
</comment>
<organism evidence="4 5">
    <name type="scientific">Lebetimonas natsushimae</name>
    <dbReference type="NCBI Taxonomy" id="1936991"/>
    <lineage>
        <taxon>Bacteria</taxon>
        <taxon>Pseudomonadati</taxon>
        <taxon>Campylobacterota</taxon>
        <taxon>Epsilonproteobacteria</taxon>
        <taxon>Nautiliales</taxon>
        <taxon>Nautiliaceae</taxon>
        <taxon>Lebetimonas</taxon>
    </lineage>
</organism>
<feature type="domain" description="DUF4010" evidence="3">
    <location>
        <begin position="180"/>
        <end position="386"/>
    </location>
</feature>
<feature type="transmembrane region" description="Helical" evidence="1">
    <location>
        <begin position="200"/>
        <end position="220"/>
    </location>
</feature>
<name>A0A292YC23_9BACT</name>
<dbReference type="EMBL" id="BDME01000001">
    <property type="protein sequence ID" value="GAX87308.1"/>
    <property type="molecule type" value="Genomic_DNA"/>
</dbReference>
<sequence length="413" mass="45764">MDLEFLKLLIISILIGFSIGLERSIRFNSKNINSFAGSRTFALISLAGFLSAYLNEKYPYFLYLSILIIGILIISAYFLKVIHYKKQGSTTHFAAIVTFFLGILTYIGKVEYAIYIGVITIVILSLKPKLEEFESKISVNDINAGVLLLVMTFLILPILPNKTIDPYHLFNPYKTWLMAVLISALSFIGYISLKLMGNKGILITAMAGGLFSSTAVTFTLSKMYKENKNNKYLYIAGISIANAIMFARIYVETLIVNKELSSIILLPFLLATLFGMIYAYYIYKKSTVQKINIDLKSKNPLEIDEAVKFAIIFAIIYAAAELVSNKYGNLGIYLLSFFSGITDVDAITLSLSSLATSKIPQISAINGIIIASVTNSIVKFLIAAIVAKDLSKELFLFFLLCFTGLGIGYLIAI</sequence>
<feature type="transmembrane region" description="Helical" evidence="1">
    <location>
        <begin position="306"/>
        <end position="323"/>
    </location>
</feature>
<keyword evidence="1" id="KW-0472">Membrane</keyword>
<feature type="transmembrane region" description="Helical" evidence="1">
    <location>
        <begin position="364"/>
        <end position="387"/>
    </location>
</feature>
<dbReference type="AlphaFoldDB" id="A0A292YC23"/>
<feature type="transmembrane region" description="Helical" evidence="1">
    <location>
        <begin position="142"/>
        <end position="160"/>
    </location>
</feature>
<feature type="transmembrane region" description="Helical" evidence="1">
    <location>
        <begin position="91"/>
        <end position="107"/>
    </location>
</feature>
<gene>
    <name evidence="4" type="ORF">LNAT_P0603</name>
</gene>